<sequence length="484" mass="55796">MVKTQFTQQRCAGVLLHITSLPNRDLGLDAYRFVDFLVEAGITIWQILPLGPVLKDLSPYQCLSAHAGNPNLISLQALVDEPWFISPASSIDLSNRKWVLNQAYRYFTAYASKEDRERFAAFCRDQFWLKDYALFQALRESQNESPWFKWSPNFRKREPQALKSAAKRLRILVEKNCFEQFIFFQQWLNLKDYANKHGILILGDMPIFVAHDSADAWIQPAYFTLDENGQLITVAGVPPDYFSATGQRWGNPLYRWDRIVADKFQWWVKRIGTTLKLCDMVRLDHFRGFESYWEIPASSEIAADGRWVKAPGAALFHALEVCYGALPIVAEDLGIITPEVKALRDQFHFPGMKILQFAFEGGIDNPYLPSHHVENCIVYTGTHDNDTTLGWFDSLPDEKRHYVYESLGFPTMSMPWALIECAFKSVARYAVVPLQDILALGSEGRMNIPGTAKGNWRWCFNWSQIEQDLPARIYHLLKNYNRLQ</sequence>
<gene>
    <name evidence="11" type="ORF">TAO_1406</name>
</gene>
<dbReference type="SUPFAM" id="SSF51445">
    <property type="entry name" value="(Trans)glycosidases"/>
    <property type="match status" value="1"/>
</dbReference>
<dbReference type="RefSeq" id="WP_096527284.1">
    <property type="nucleotide sequence ID" value="NZ_AP014836.1"/>
</dbReference>
<proteinExistence type="inferred from homology"/>
<dbReference type="KEGG" id="ntt:TAO_1406"/>
<evidence type="ECO:0000256" key="10">
    <source>
        <dbReference type="RuleBase" id="RU361207"/>
    </source>
</evidence>
<keyword evidence="12" id="KW-1185">Reference proteome</keyword>
<organism evidence="11 12">
    <name type="scientific">Candidatus Nitrosoglobus terrae</name>
    <dbReference type="NCBI Taxonomy" id="1630141"/>
    <lineage>
        <taxon>Bacteria</taxon>
        <taxon>Pseudomonadati</taxon>
        <taxon>Pseudomonadota</taxon>
        <taxon>Gammaproteobacteria</taxon>
        <taxon>Chromatiales</taxon>
        <taxon>Chromatiaceae</taxon>
        <taxon>Candidatus Nitrosoglobus</taxon>
    </lineage>
</organism>
<evidence type="ECO:0000256" key="5">
    <source>
        <dbReference type="ARBA" id="ARBA00022676"/>
    </source>
</evidence>
<comment type="similarity">
    <text evidence="2 10">Belongs to the disproportionating enzyme family.</text>
</comment>
<dbReference type="PANTHER" id="PTHR32438">
    <property type="entry name" value="4-ALPHA-GLUCANOTRANSFERASE DPE1, CHLOROPLASTIC/AMYLOPLASTIC"/>
    <property type="match status" value="1"/>
</dbReference>
<keyword evidence="7 10" id="KW-0119">Carbohydrate metabolism</keyword>
<dbReference type="Gene3D" id="3.20.20.80">
    <property type="entry name" value="Glycosidases"/>
    <property type="match status" value="1"/>
</dbReference>
<dbReference type="GO" id="GO:0005975">
    <property type="term" value="P:carbohydrate metabolic process"/>
    <property type="evidence" value="ECO:0007669"/>
    <property type="project" value="InterPro"/>
</dbReference>
<dbReference type="EMBL" id="AP014836">
    <property type="protein sequence ID" value="BAW80776.1"/>
    <property type="molecule type" value="Genomic_DNA"/>
</dbReference>
<dbReference type="Proteomes" id="UP000243679">
    <property type="component" value="Chromosome"/>
</dbReference>
<dbReference type="AlphaFoldDB" id="A0A1Q2SNR4"/>
<keyword evidence="6 10" id="KW-0808">Transferase</keyword>
<dbReference type="NCBIfam" id="NF011080">
    <property type="entry name" value="PRK14508.1-3"/>
    <property type="match status" value="1"/>
</dbReference>
<evidence type="ECO:0000256" key="4">
    <source>
        <dbReference type="ARBA" id="ARBA00020295"/>
    </source>
</evidence>
<dbReference type="InterPro" id="IPR003385">
    <property type="entry name" value="Glyco_hydro_77"/>
</dbReference>
<dbReference type="EC" id="2.4.1.25" evidence="3 10"/>
<dbReference type="NCBIfam" id="TIGR00217">
    <property type="entry name" value="malQ"/>
    <property type="match status" value="1"/>
</dbReference>
<evidence type="ECO:0000256" key="3">
    <source>
        <dbReference type="ARBA" id="ARBA00012560"/>
    </source>
</evidence>
<reference evidence="11 12" key="1">
    <citation type="journal article" date="2017" name="ISME J.">
        <title>An acid-tolerant ammonia-oxidizing ?-proteobacterium from soil.</title>
        <authorList>
            <person name="Hayatsu M."/>
            <person name="Tago K."/>
            <person name="Uchiyama I."/>
            <person name="Toyoda A."/>
            <person name="Wang Y."/>
            <person name="Shimomura Y."/>
            <person name="Okubo T."/>
            <person name="Kurisu F."/>
            <person name="Hirono Y."/>
            <person name="Nonaka K."/>
            <person name="Akiyama H."/>
            <person name="Itoh T."/>
            <person name="Takami H."/>
        </authorList>
    </citation>
    <scope>NUCLEOTIDE SEQUENCE [LARGE SCALE GENOMIC DNA]</scope>
    <source>
        <strain evidence="11 12">TAO100</strain>
    </source>
</reference>
<dbReference type="PANTHER" id="PTHR32438:SF5">
    <property type="entry name" value="4-ALPHA-GLUCANOTRANSFERASE DPE1, CHLOROPLASTIC_AMYLOPLASTIC"/>
    <property type="match status" value="1"/>
</dbReference>
<protein>
    <recommendedName>
        <fullName evidence="4 10">4-alpha-glucanotransferase</fullName>
        <ecNumber evidence="3 10">2.4.1.25</ecNumber>
    </recommendedName>
    <alternativeName>
        <fullName evidence="8 10">Amylomaltase</fullName>
    </alternativeName>
    <alternativeName>
        <fullName evidence="9 10">Disproportionating enzyme</fullName>
    </alternativeName>
</protein>
<evidence type="ECO:0000256" key="7">
    <source>
        <dbReference type="ARBA" id="ARBA00023277"/>
    </source>
</evidence>
<name>A0A1Q2SNR4_9GAMM</name>
<keyword evidence="5 10" id="KW-0328">Glycosyltransferase</keyword>
<dbReference type="InterPro" id="IPR017853">
    <property type="entry name" value="GH"/>
</dbReference>
<evidence type="ECO:0000256" key="1">
    <source>
        <dbReference type="ARBA" id="ARBA00000439"/>
    </source>
</evidence>
<dbReference type="Pfam" id="PF02446">
    <property type="entry name" value="Glyco_hydro_77"/>
    <property type="match status" value="1"/>
</dbReference>
<evidence type="ECO:0000313" key="12">
    <source>
        <dbReference type="Proteomes" id="UP000243679"/>
    </source>
</evidence>
<evidence type="ECO:0000313" key="11">
    <source>
        <dbReference type="EMBL" id="BAW80776.1"/>
    </source>
</evidence>
<evidence type="ECO:0000256" key="2">
    <source>
        <dbReference type="ARBA" id="ARBA00005684"/>
    </source>
</evidence>
<accession>A0A1Q2SNR4</accession>
<evidence type="ECO:0000256" key="6">
    <source>
        <dbReference type="ARBA" id="ARBA00022679"/>
    </source>
</evidence>
<comment type="catalytic activity">
    <reaction evidence="1 10">
        <text>Transfers a segment of a (1-&gt;4)-alpha-D-glucan to a new position in an acceptor, which may be glucose or a (1-&gt;4)-alpha-D-glucan.</text>
        <dbReference type="EC" id="2.4.1.25"/>
    </reaction>
</comment>
<dbReference type="OrthoDB" id="9763489at2"/>
<evidence type="ECO:0000256" key="8">
    <source>
        <dbReference type="ARBA" id="ARBA00031423"/>
    </source>
</evidence>
<evidence type="ECO:0000256" key="9">
    <source>
        <dbReference type="ARBA" id="ARBA00031501"/>
    </source>
</evidence>
<dbReference type="GO" id="GO:0004134">
    <property type="term" value="F:4-alpha-glucanotransferase activity"/>
    <property type="evidence" value="ECO:0007669"/>
    <property type="project" value="UniProtKB-EC"/>
</dbReference>